<dbReference type="Pfam" id="PF00005">
    <property type="entry name" value="ABC_tran"/>
    <property type="match status" value="1"/>
</dbReference>
<dbReference type="Proteomes" id="UP000029453">
    <property type="component" value="Unassembled WGS sequence"/>
</dbReference>
<dbReference type="PANTHER" id="PTHR42939:SF1">
    <property type="entry name" value="ABC TRANSPORTER ATP-BINDING PROTEIN ALBC-RELATED"/>
    <property type="match status" value="1"/>
</dbReference>
<dbReference type="RefSeq" id="WP_006285130.1">
    <property type="nucleotide sequence ID" value="NZ_BALG01000048.1"/>
</dbReference>
<protein>
    <submittedName>
        <fullName evidence="5">ATPase component</fullName>
    </submittedName>
</protein>
<sequence>MAKHITINVINVTKIMKKQAVLSNINMTFEAGKIYGIVGHNGSGKTMLFKSICGFIKPTSGEITVWDQSIGKKSVFPEHVGVLLETPGFLPHKSGLENLAYLAFINNKINKAQIKDSLAKVGLQPDDNKKVKNYSLGMRQRLGIAQAIMEQPKIIILDEPMNALDQDGIQLITNMLLNKKKEGCTILLATHHESDIHSLCDYVYRLENGVIREEFAL</sequence>
<dbReference type="GO" id="GO:0005524">
    <property type="term" value="F:ATP binding"/>
    <property type="evidence" value="ECO:0007669"/>
    <property type="project" value="UniProtKB-KW"/>
</dbReference>
<evidence type="ECO:0000313" key="6">
    <source>
        <dbReference type="Proteomes" id="UP000029453"/>
    </source>
</evidence>
<feature type="domain" description="ABC transporter" evidence="4">
    <location>
        <begin position="7"/>
        <end position="216"/>
    </location>
</feature>
<gene>
    <name evidence="5" type="ORF">PPOP_1137</name>
</gene>
<accession>M9LGQ1</accession>
<evidence type="ECO:0000256" key="1">
    <source>
        <dbReference type="ARBA" id="ARBA00022448"/>
    </source>
</evidence>
<keyword evidence="3" id="KW-0067">ATP-binding</keyword>
<keyword evidence="1" id="KW-0813">Transport</keyword>
<keyword evidence="6" id="KW-1185">Reference proteome</keyword>
<evidence type="ECO:0000256" key="3">
    <source>
        <dbReference type="ARBA" id="ARBA00022840"/>
    </source>
</evidence>
<reference evidence="5 6" key="1">
    <citation type="submission" date="2012-10" db="EMBL/GenBank/DDBJ databases">
        <title>Draft Genome Sequence of Paenibacillus popilliae ATCC 14706T.</title>
        <authorList>
            <person name="Iiyama K."/>
            <person name="Mori K."/>
            <person name="Mon H."/>
            <person name="Chieda Y."/>
            <person name="Lee J.M."/>
            <person name="Kusakabe T."/>
            <person name="Tashiro K."/>
            <person name="Asano S."/>
            <person name="Yasunaga-Aoki C."/>
            <person name="Shimizu S."/>
        </authorList>
    </citation>
    <scope>NUCLEOTIDE SEQUENCE [LARGE SCALE GENOMIC DNA]</scope>
    <source>
        <strain evidence="5 6">ATCC 14706</strain>
    </source>
</reference>
<dbReference type="Gene3D" id="3.40.50.300">
    <property type="entry name" value="P-loop containing nucleotide triphosphate hydrolases"/>
    <property type="match status" value="1"/>
</dbReference>
<evidence type="ECO:0000313" key="5">
    <source>
        <dbReference type="EMBL" id="GAC41780.1"/>
    </source>
</evidence>
<name>M9LGQ1_PAEPP</name>
<evidence type="ECO:0000256" key="2">
    <source>
        <dbReference type="ARBA" id="ARBA00022741"/>
    </source>
</evidence>
<dbReference type="PROSITE" id="PS00211">
    <property type="entry name" value="ABC_TRANSPORTER_1"/>
    <property type="match status" value="1"/>
</dbReference>
<dbReference type="InterPro" id="IPR017871">
    <property type="entry name" value="ABC_transporter-like_CS"/>
</dbReference>
<dbReference type="PROSITE" id="PS50893">
    <property type="entry name" value="ABC_TRANSPORTER_2"/>
    <property type="match status" value="1"/>
</dbReference>
<dbReference type="EMBL" id="BALG01000048">
    <property type="protein sequence ID" value="GAC41780.1"/>
    <property type="molecule type" value="Genomic_DNA"/>
</dbReference>
<dbReference type="GO" id="GO:0016887">
    <property type="term" value="F:ATP hydrolysis activity"/>
    <property type="evidence" value="ECO:0007669"/>
    <property type="project" value="InterPro"/>
</dbReference>
<dbReference type="PANTHER" id="PTHR42939">
    <property type="entry name" value="ABC TRANSPORTER ATP-BINDING PROTEIN ALBC-RELATED"/>
    <property type="match status" value="1"/>
</dbReference>
<proteinExistence type="predicted"/>
<keyword evidence="2" id="KW-0547">Nucleotide-binding</keyword>
<dbReference type="InterPro" id="IPR027417">
    <property type="entry name" value="P-loop_NTPase"/>
</dbReference>
<evidence type="ECO:0000259" key="4">
    <source>
        <dbReference type="PROSITE" id="PS50893"/>
    </source>
</evidence>
<dbReference type="InterPro" id="IPR003439">
    <property type="entry name" value="ABC_transporter-like_ATP-bd"/>
</dbReference>
<dbReference type="SUPFAM" id="SSF52540">
    <property type="entry name" value="P-loop containing nucleoside triphosphate hydrolases"/>
    <property type="match status" value="1"/>
</dbReference>
<dbReference type="InterPro" id="IPR003593">
    <property type="entry name" value="AAA+_ATPase"/>
</dbReference>
<dbReference type="SMART" id="SM00382">
    <property type="entry name" value="AAA"/>
    <property type="match status" value="1"/>
</dbReference>
<dbReference type="OrthoDB" id="9804819at2"/>
<comment type="caution">
    <text evidence="5">The sequence shown here is derived from an EMBL/GenBank/DDBJ whole genome shotgun (WGS) entry which is preliminary data.</text>
</comment>
<dbReference type="AlphaFoldDB" id="M9LGQ1"/>
<organism evidence="5 6">
    <name type="scientific">Paenibacillus popilliae ATCC 14706</name>
    <dbReference type="NCBI Taxonomy" id="1212764"/>
    <lineage>
        <taxon>Bacteria</taxon>
        <taxon>Bacillati</taxon>
        <taxon>Bacillota</taxon>
        <taxon>Bacilli</taxon>
        <taxon>Bacillales</taxon>
        <taxon>Paenibacillaceae</taxon>
        <taxon>Paenibacillus</taxon>
    </lineage>
</organism>
<dbReference type="InterPro" id="IPR051782">
    <property type="entry name" value="ABC_Transporter_VariousFunc"/>
</dbReference>